<dbReference type="AlphaFoldDB" id="A0A642UUZ7"/>
<accession>A0A642UUZ7</accession>
<protein>
    <submittedName>
        <fullName evidence="2">Uncharacterized protein</fullName>
    </submittedName>
</protein>
<feature type="region of interest" description="Disordered" evidence="1">
    <location>
        <begin position="163"/>
        <end position="257"/>
    </location>
</feature>
<feature type="region of interest" description="Disordered" evidence="1">
    <location>
        <begin position="353"/>
        <end position="394"/>
    </location>
</feature>
<evidence type="ECO:0000313" key="3">
    <source>
        <dbReference type="Proteomes" id="UP000761534"/>
    </source>
</evidence>
<sequence length="394" mass="42811">MLVELHGLVLGKGSGTSVRLRETRVDVALKITRSAVVTFLESYCYRYKVMVSGPSTPRDFKSHGGLRFLGRRGSIGTPEPASSSSSSSWNKPHRLTGLHQVTTIPQTPESSPMSPSMNPSSLISSVNPMRSGPGRNRNHSIGSPTLYYGTSFSVSALGFESHTDVHEGDNEDGSSSSSSEDNGTHGGYDSDDRMSDRLRPGGSDPSSGHTGDHLEPFSSSFKYKLTRAGEKKKQQKQEPAIRQVQSNSKSLRPKAKNFLRISRDLQEEMAPLDYEIRREAEITMAMRDGDESSDPRPAYTNPNLHKAFRQNTVATSDTDDSDIVPSSPQGKPSGILKRKAAIVDESVDSNTLKRRAVSPGVSSPIIGSPTNIGAKHNSMKQVQDTSEGFQNMSL</sequence>
<feature type="compositionally biased region" description="Polar residues" evidence="1">
    <location>
        <begin position="379"/>
        <end position="394"/>
    </location>
</feature>
<feature type="compositionally biased region" description="Low complexity" evidence="1">
    <location>
        <begin position="108"/>
        <end position="125"/>
    </location>
</feature>
<name>A0A642UUZ7_9ASCO</name>
<feature type="compositionally biased region" description="Basic and acidic residues" evidence="1">
    <location>
        <begin position="227"/>
        <end position="236"/>
    </location>
</feature>
<evidence type="ECO:0000313" key="2">
    <source>
        <dbReference type="EMBL" id="KAA8905858.1"/>
    </source>
</evidence>
<dbReference type="Proteomes" id="UP000761534">
    <property type="component" value="Unassembled WGS sequence"/>
</dbReference>
<gene>
    <name evidence="2" type="ORF">TRICI_005218</name>
</gene>
<dbReference type="OrthoDB" id="340550at2759"/>
<reference evidence="2" key="1">
    <citation type="journal article" date="2019" name="G3 (Bethesda)">
        <title>Genome Assemblies of Two Rare Opportunistic Yeast Pathogens: Diutina rugosa (syn. Candida rugosa) and Trichomonascus ciferrii (syn. Candida ciferrii).</title>
        <authorList>
            <person name="Mixao V."/>
            <person name="Saus E."/>
            <person name="Hansen A.P."/>
            <person name="Lass-Florl C."/>
            <person name="Gabaldon T."/>
        </authorList>
    </citation>
    <scope>NUCLEOTIDE SEQUENCE</scope>
    <source>
        <strain evidence="2">CBS 4856</strain>
    </source>
</reference>
<feature type="compositionally biased region" description="Basic and acidic residues" evidence="1">
    <location>
        <begin position="188"/>
        <end position="199"/>
    </location>
</feature>
<comment type="caution">
    <text evidence="2">The sequence shown here is derived from an EMBL/GenBank/DDBJ whole genome shotgun (WGS) entry which is preliminary data.</text>
</comment>
<feature type="region of interest" description="Disordered" evidence="1">
    <location>
        <begin position="286"/>
        <end position="337"/>
    </location>
</feature>
<proteinExistence type="predicted"/>
<keyword evidence="3" id="KW-1185">Reference proteome</keyword>
<feature type="compositionally biased region" description="Low complexity" evidence="1">
    <location>
        <begin position="357"/>
        <end position="369"/>
    </location>
</feature>
<dbReference type="VEuPathDB" id="FungiDB:TRICI_005218"/>
<dbReference type="EMBL" id="SWFS01000406">
    <property type="protein sequence ID" value="KAA8905858.1"/>
    <property type="molecule type" value="Genomic_DNA"/>
</dbReference>
<feature type="region of interest" description="Disordered" evidence="1">
    <location>
        <begin position="71"/>
        <end position="142"/>
    </location>
</feature>
<evidence type="ECO:0000256" key="1">
    <source>
        <dbReference type="SAM" id="MobiDB-lite"/>
    </source>
</evidence>
<organism evidence="2 3">
    <name type="scientific">Trichomonascus ciferrii</name>
    <dbReference type="NCBI Taxonomy" id="44093"/>
    <lineage>
        <taxon>Eukaryota</taxon>
        <taxon>Fungi</taxon>
        <taxon>Dikarya</taxon>
        <taxon>Ascomycota</taxon>
        <taxon>Saccharomycotina</taxon>
        <taxon>Dipodascomycetes</taxon>
        <taxon>Dipodascales</taxon>
        <taxon>Trichomonascaceae</taxon>
        <taxon>Trichomonascus</taxon>
        <taxon>Trichomonascus ciferrii complex</taxon>
    </lineage>
</organism>